<dbReference type="SUPFAM" id="SSF53067">
    <property type="entry name" value="Actin-like ATPase domain"/>
    <property type="match status" value="1"/>
</dbReference>
<dbReference type="Proteomes" id="UP000294200">
    <property type="component" value="Unassembled WGS sequence"/>
</dbReference>
<dbReference type="EMBL" id="MWML01000192">
    <property type="protein sequence ID" value="TCG05130.1"/>
    <property type="molecule type" value="Genomic_DNA"/>
</dbReference>
<dbReference type="Gene3D" id="3.30.420.40">
    <property type="match status" value="1"/>
</dbReference>
<evidence type="ECO:0000313" key="1">
    <source>
        <dbReference type="EMBL" id="TCG05130.1"/>
    </source>
</evidence>
<sequence>MNQDLYLIGVDGGGTGTRVVLASAEGKELAQGSAGPSGLALGVERAWDAILAAIAQACER</sequence>
<protein>
    <submittedName>
        <fullName evidence="1">ATPase</fullName>
    </submittedName>
</protein>
<name>A0A4R0XBS8_9BURK</name>
<proteinExistence type="predicted"/>
<organism evidence="1 2">
    <name type="scientific">Paraburkholderia steynii</name>
    <dbReference type="NCBI Taxonomy" id="1245441"/>
    <lineage>
        <taxon>Bacteria</taxon>
        <taxon>Pseudomonadati</taxon>
        <taxon>Pseudomonadota</taxon>
        <taxon>Betaproteobacteria</taxon>
        <taxon>Burkholderiales</taxon>
        <taxon>Burkholderiaceae</taxon>
        <taxon>Paraburkholderia</taxon>
    </lineage>
</organism>
<comment type="caution">
    <text evidence="1">The sequence shown here is derived from an EMBL/GenBank/DDBJ whole genome shotgun (WGS) entry which is preliminary data.</text>
</comment>
<accession>A0A4R0XBS8</accession>
<gene>
    <name evidence="1" type="ORF">BZM27_35995</name>
</gene>
<reference evidence="1 2" key="1">
    <citation type="submission" date="2017-02" db="EMBL/GenBank/DDBJ databases">
        <title>Paraburkholderia sophoroidis sp. nov. and Paraburkholderia steynii sp. nov. rhizobial symbionts of the fynbos legume Hypocalyptus sophoroides.</title>
        <authorList>
            <person name="Steenkamp E.T."/>
            <person name="Beukes C.W."/>
            <person name="Van Zyl E."/>
            <person name="Avontuur J."/>
            <person name="Chan W.Y."/>
            <person name="Hassen A."/>
            <person name="Palmer M."/>
            <person name="Mthombeni L."/>
            <person name="Phalane F."/>
            <person name="Sereme K."/>
            <person name="Venter S.N."/>
        </authorList>
    </citation>
    <scope>NUCLEOTIDE SEQUENCE [LARGE SCALE GENOMIC DNA]</scope>
    <source>
        <strain evidence="1 2">HC1.1ba</strain>
    </source>
</reference>
<evidence type="ECO:0000313" key="2">
    <source>
        <dbReference type="Proteomes" id="UP000294200"/>
    </source>
</evidence>
<feature type="non-terminal residue" evidence="1">
    <location>
        <position position="60"/>
    </location>
</feature>
<dbReference type="InterPro" id="IPR043129">
    <property type="entry name" value="ATPase_NBD"/>
</dbReference>
<keyword evidence="2" id="KW-1185">Reference proteome</keyword>
<dbReference type="AlphaFoldDB" id="A0A4R0XBS8"/>